<feature type="domain" description="Tail sheath protein C-terminal" evidence="3">
    <location>
        <begin position="373"/>
        <end position="473"/>
    </location>
</feature>
<dbReference type="RefSeq" id="WP_116612586.1">
    <property type="nucleotide sequence ID" value="NZ_QEOB01000012.1"/>
</dbReference>
<comment type="similarity">
    <text evidence="1">Belongs to the myoviridae tail sheath protein family.</text>
</comment>
<protein>
    <submittedName>
        <fullName evidence="4">Phage tail sheath gpL-like</fullName>
    </submittedName>
</protein>
<evidence type="ECO:0000259" key="2">
    <source>
        <dbReference type="Pfam" id="PF04984"/>
    </source>
</evidence>
<organism evidence="4 5">
    <name type="scientific">Paraburkholderia unamae</name>
    <dbReference type="NCBI Taxonomy" id="219649"/>
    <lineage>
        <taxon>Bacteria</taxon>
        <taxon>Pseudomonadati</taxon>
        <taxon>Pseudomonadota</taxon>
        <taxon>Betaproteobacteria</taxon>
        <taxon>Burkholderiales</taxon>
        <taxon>Burkholderiaceae</taxon>
        <taxon>Paraburkholderia</taxon>
    </lineage>
</organism>
<dbReference type="InterPro" id="IPR020287">
    <property type="entry name" value="Tail_sheath_C"/>
</dbReference>
<evidence type="ECO:0000259" key="3">
    <source>
        <dbReference type="Pfam" id="PF17482"/>
    </source>
</evidence>
<evidence type="ECO:0000256" key="1">
    <source>
        <dbReference type="ARBA" id="ARBA00008005"/>
    </source>
</evidence>
<evidence type="ECO:0000313" key="4">
    <source>
        <dbReference type="EMBL" id="PVX80053.1"/>
    </source>
</evidence>
<dbReference type="InterPro" id="IPR035089">
    <property type="entry name" value="Phage_sheath_subtilisin"/>
</dbReference>
<proteinExistence type="inferred from homology"/>
<dbReference type="Pfam" id="PF04984">
    <property type="entry name" value="Phage_sheath_1"/>
    <property type="match status" value="1"/>
</dbReference>
<gene>
    <name evidence="4" type="ORF">C7402_112240</name>
</gene>
<dbReference type="InterPro" id="IPR007067">
    <property type="entry name" value="Tail_sheath"/>
</dbReference>
<dbReference type="EMBL" id="QEOB01000012">
    <property type="protein sequence ID" value="PVX80053.1"/>
    <property type="molecule type" value="Genomic_DNA"/>
</dbReference>
<dbReference type="PIRSF" id="PIRSF007349">
    <property type="entry name" value="Tsp_L"/>
    <property type="match status" value="1"/>
</dbReference>
<reference evidence="4 5" key="1">
    <citation type="submission" date="2018-05" db="EMBL/GenBank/DDBJ databases">
        <title>Genomic Encyclopedia of Type Strains, Phase IV (KMG-V): Genome sequencing to study the core and pangenomes of soil and plant-associated prokaryotes.</title>
        <authorList>
            <person name="Whitman W."/>
        </authorList>
    </citation>
    <scope>NUCLEOTIDE SEQUENCE [LARGE SCALE GENOMIC DNA]</scope>
    <source>
        <strain evidence="4 5">SCZa-39</strain>
    </source>
</reference>
<dbReference type="Proteomes" id="UP000245712">
    <property type="component" value="Unassembled WGS sequence"/>
</dbReference>
<keyword evidence="5" id="KW-1185">Reference proteome</keyword>
<name>A0ABX5KLR7_9BURK</name>
<evidence type="ECO:0000313" key="5">
    <source>
        <dbReference type="Proteomes" id="UP000245712"/>
    </source>
</evidence>
<dbReference type="Pfam" id="PF17482">
    <property type="entry name" value="Phage_sheath_1C"/>
    <property type="match status" value="1"/>
</dbReference>
<comment type="caution">
    <text evidence="4">The sequence shown here is derived from an EMBL/GenBank/DDBJ whole genome shotgun (WGS) entry which is preliminary data.</text>
</comment>
<sequence length="476" mass="49197">MSSANISFNSIPSSTRKPGDYFEFNTSDAVNALPGNPQLVLYVGQRLTTGSVPALTAVNVFSSDDAAAYFGRGSIAHLMAKAGLTANNYVALTMIAVDDDAAGVLATGSVVLDGTATANGSVSITVAGVPAMVAVNSNDTPAAIAAALVAQFANQPDLPVTASVDAQTPAKVVISARNKGAASNAIGLSFTSQTDGITGTVTAMSGGQNDPDISDALAAVFAAGHDIIASPFSTTTALTALRSHLDAVSGPMEQRGAIGVAGWPGTLATATTLATSINGGRITLGWHNGSVLPAWQIAAAYAAEIASEQDPAMPLDTLPLAGLDVTDVTARPSRTEQESALWNGVTPFEIGPGNVVQIVRAISTYTVNAQGVADPALLDITTMRTLDYMREAWRQRIALRFPRAKNDAKTAVKVRSELLDVAYKAEALEIIQNVDTYKDAFIVEQDLQNAGQMNAKIPCNVVSGLHVFAAVIDLIL</sequence>
<feature type="domain" description="Tail sheath protein subtilisin-like" evidence="2">
    <location>
        <begin position="209"/>
        <end position="364"/>
    </location>
</feature>
<accession>A0ABX5KLR7</accession>